<evidence type="ECO:0000313" key="18">
    <source>
        <dbReference type="EMBL" id="BCJ31358.1"/>
    </source>
</evidence>
<evidence type="ECO:0000256" key="4">
    <source>
        <dbReference type="ARBA" id="ARBA00014657"/>
    </source>
</evidence>
<reference evidence="18" key="1">
    <citation type="submission" date="2020-08" db="EMBL/GenBank/DDBJ databases">
        <title>Whole genome shotgun sequence of Actinocatenispora sera NBRC 101916.</title>
        <authorList>
            <person name="Komaki H."/>
            <person name="Tamura T."/>
        </authorList>
    </citation>
    <scope>NUCLEOTIDE SEQUENCE</scope>
    <source>
        <strain evidence="18">NBRC 101916</strain>
    </source>
</reference>
<dbReference type="InterPro" id="IPR016039">
    <property type="entry name" value="Thiolase-like"/>
</dbReference>
<feature type="domain" description="Ketosynthase family 3 (KS3)" evidence="17">
    <location>
        <begin position="6"/>
        <end position="410"/>
    </location>
</feature>
<evidence type="ECO:0000256" key="13">
    <source>
        <dbReference type="ARBA" id="ARBA00047659"/>
    </source>
</evidence>
<evidence type="ECO:0000256" key="7">
    <source>
        <dbReference type="ARBA" id="ARBA00022832"/>
    </source>
</evidence>
<comment type="similarity">
    <text evidence="2 14 16">Belongs to the thiolase-like superfamily. Beta-ketoacyl-ACP synthases family.</text>
</comment>
<dbReference type="Proteomes" id="UP000680750">
    <property type="component" value="Chromosome"/>
</dbReference>
<dbReference type="OrthoDB" id="9808669at2"/>
<evidence type="ECO:0000256" key="6">
    <source>
        <dbReference type="ARBA" id="ARBA00022679"/>
    </source>
</evidence>
<dbReference type="InterPro" id="IPR014031">
    <property type="entry name" value="Ketoacyl_synth_C"/>
</dbReference>
<dbReference type="PROSITE" id="PS00606">
    <property type="entry name" value="KS3_1"/>
    <property type="match status" value="1"/>
</dbReference>
<dbReference type="GO" id="GO:0030497">
    <property type="term" value="P:fatty acid elongation"/>
    <property type="evidence" value="ECO:0007669"/>
    <property type="project" value="UniProtKB-ARBA"/>
</dbReference>
<dbReference type="KEGG" id="aser:Asera_54660"/>
<dbReference type="PROSITE" id="PS52004">
    <property type="entry name" value="KS3_2"/>
    <property type="match status" value="1"/>
</dbReference>
<dbReference type="FunFam" id="3.40.47.10:FF:000029">
    <property type="entry name" value="3-oxoacyl-[acyl-carrier-protein] synthase 1"/>
    <property type="match status" value="1"/>
</dbReference>
<comment type="catalytic activity">
    <reaction evidence="13 14">
        <text>a fatty acyl-[ACP] + malonyl-[ACP] + H(+) = a 3-oxoacyl-[ACP] + holo-[ACP] + CO2</text>
        <dbReference type="Rhea" id="RHEA:22836"/>
        <dbReference type="Rhea" id="RHEA-COMP:9623"/>
        <dbReference type="Rhea" id="RHEA-COMP:9685"/>
        <dbReference type="Rhea" id="RHEA-COMP:9916"/>
        <dbReference type="Rhea" id="RHEA-COMP:14125"/>
        <dbReference type="ChEBI" id="CHEBI:15378"/>
        <dbReference type="ChEBI" id="CHEBI:16526"/>
        <dbReference type="ChEBI" id="CHEBI:64479"/>
        <dbReference type="ChEBI" id="CHEBI:78449"/>
        <dbReference type="ChEBI" id="CHEBI:78776"/>
        <dbReference type="ChEBI" id="CHEBI:138651"/>
    </reaction>
</comment>
<dbReference type="InterPro" id="IPR000794">
    <property type="entry name" value="Beta-ketoacyl_synthase"/>
</dbReference>
<dbReference type="Pfam" id="PF02801">
    <property type="entry name" value="Ketoacyl-synt_C"/>
    <property type="match status" value="1"/>
</dbReference>
<dbReference type="CDD" id="cd00834">
    <property type="entry name" value="KAS_I_II"/>
    <property type="match status" value="1"/>
</dbReference>
<evidence type="ECO:0000256" key="11">
    <source>
        <dbReference type="ARBA" id="ARBA00024006"/>
    </source>
</evidence>
<evidence type="ECO:0000256" key="1">
    <source>
        <dbReference type="ARBA" id="ARBA00005194"/>
    </source>
</evidence>
<dbReference type="NCBIfam" id="NF005589">
    <property type="entry name" value="PRK07314.1"/>
    <property type="match status" value="1"/>
</dbReference>
<accession>A0A810LBG0</accession>
<evidence type="ECO:0000256" key="16">
    <source>
        <dbReference type="RuleBase" id="RU003694"/>
    </source>
</evidence>
<dbReference type="InterPro" id="IPR018201">
    <property type="entry name" value="Ketoacyl_synth_AS"/>
</dbReference>
<dbReference type="PANTHER" id="PTHR11712:SF336">
    <property type="entry name" value="3-OXOACYL-[ACYL-CARRIER-PROTEIN] SYNTHASE, MITOCHONDRIAL"/>
    <property type="match status" value="1"/>
</dbReference>
<dbReference type="PANTHER" id="PTHR11712">
    <property type="entry name" value="POLYKETIDE SYNTHASE-RELATED"/>
    <property type="match status" value="1"/>
</dbReference>
<dbReference type="UniPathway" id="UPA00094"/>
<evidence type="ECO:0000313" key="19">
    <source>
        <dbReference type="Proteomes" id="UP000680750"/>
    </source>
</evidence>
<dbReference type="PIRSF" id="PIRSF000447">
    <property type="entry name" value="KAS_II"/>
    <property type="match status" value="1"/>
</dbReference>
<gene>
    <name evidence="18" type="primary">fabF</name>
    <name evidence="18" type="ORF">Asera_54660</name>
</gene>
<keyword evidence="6 14" id="KW-0808">Transferase</keyword>
<dbReference type="FunFam" id="3.40.47.10:FF:000018">
    <property type="entry name" value="3-oxoacyl-[acyl-carrier-protein] synthase 2"/>
    <property type="match status" value="1"/>
</dbReference>
<evidence type="ECO:0000259" key="17">
    <source>
        <dbReference type="PROSITE" id="PS52004"/>
    </source>
</evidence>
<keyword evidence="5 14" id="KW-0444">Lipid biosynthesis</keyword>
<proteinExistence type="inferred from homology"/>
<evidence type="ECO:0000256" key="14">
    <source>
        <dbReference type="PIRNR" id="PIRNR000447"/>
    </source>
</evidence>
<comment type="function">
    <text evidence="11 14">Involved in the type II fatty acid elongation cycle. Catalyzes the elongation of a wide range of acyl-ACP by the addition of two carbons from malonyl-ACP to an acyl acceptor. Can efficiently catalyze the conversion of palmitoleoyl-ACP (cis-hexadec-9-enoyl-ACP) to cis-vaccenoyl-ACP (cis-octadec-11-enoyl-ACP), an essential step in the thermal regulation of fatty acid composition.</text>
</comment>
<dbReference type="InterPro" id="IPR017568">
    <property type="entry name" value="3-oxoacyl-ACP_synth-2"/>
</dbReference>
<dbReference type="SMART" id="SM00825">
    <property type="entry name" value="PKS_KS"/>
    <property type="match status" value="1"/>
</dbReference>
<dbReference type="EC" id="2.3.1.179" evidence="3 14"/>
<evidence type="ECO:0000256" key="3">
    <source>
        <dbReference type="ARBA" id="ARBA00012356"/>
    </source>
</evidence>
<dbReference type="RefSeq" id="WP_030444346.1">
    <property type="nucleotide sequence ID" value="NZ_AP023354.1"/>
</dbReference>
<feature type="active site" description="For beta-ketoacyl synthase activity" evidence="15">
    <location>
        <position position="166"/>
    </location>
</feature>
<organism evidence="18 19">
    <name type="scientific">Actinocatenispora sera</name>
    <dbReference type="NCBI Taxonomy" id="390989"/>
    <lineage>
        <taxon>Bacteria</taxon>
        <taxon>Bacillati</taxon>
        <taxon>Actinomycetota</taxon>
        <taxon>Actinomycetes</taxon>
        <taxon>Micromonosporales</taxon>
        <taxon>Micromonosporaceae</taxon>
        <taxon>Actinocatenispora</taxon>
    </lineage>
</organism>
<keyword evidence="10 14" id="KW-0012">Acyltransferase</keyword>
<keyword evidence="19" id="KW-1185">Reference proteome</keyword>
<protein>
    <recommendedName>
        <fullName evidence="4 14">3-oxoacyl-[acyl-carrier-protein] synthase 2</fullName>
        <ecNumber evidence="3 14">2.3.1.179</ecNumber>
    </recommendedName>
</protein>
<evidence type="ECO:0000256" key="15">
    <source>
        <dbReference type="PIRSR" id="PIRSR000447-1"/>
    </source>
</evidence>
<evidence type="ECO:0000256" key="10">
    <source>
        <dbReference type="ARBA" id="ARBA00023315"/>
    </source>
</evidence>
<dbReference type="InterPro" id="IPR020841">
    <property type="entry name" value="PKS_Beta-ketoAc_synthase_dom"/>
</dbReference>
<comment type="pathway">
    <text evidence="1 14">Lipid metabolism; fatty acid biosynthesis.</text>
</comment>
<sequence length="411" mass="42512">MTSHSTPEVVVTGLGATTPLGGDVASTWEAMVAGRSGIRALDADWAAELPVRIAGLMVDDPTNHIDRVKARRMDRSEQAALVAARQAWRDAGLDEDDPDRERVAVSVGTGIGGARTLVDQHDRLLAKGPRLVSPHTVPMLMPNGPAAYVGLEFHVLGGVHSAASACATSSEAIALGLDIIRSGRADVVLAGGTEAVAFPLPIAGFAAMRAMSTRNDEPTRASRPFDKGRDGFVLGEGAGVVVLERADRAAARGATVYARLAGAALTSDGYDIVQPDPEGTQQARAMRLAIADAGLSPADIAHVNAHATSTPIGDMGEIAAIRKAVGEQPVVTSTKSMTGHLLGAAGAIESIATILAVRDGVVPPTINLDDPDDELTLDVAANVARRMEVPAALNNSFGFGGHNCALCFQRV</sequence>
<evidence type="ECO:0000256" key="12">
    <source>
        <dbReference type="ARBA" id="ARBA00047318"/>
    </source>
</evidence>
<evidence type="ECO:0000256" key="9">
    <source>
        <dbReference type="ARBA" id="ARBA00023160"/>
    </source>
</evidence>
<keyword evidence="8" id="KW-0443">Lipid metabolism</keyword>
<evidence type="ECO:0000256" key="8">
    <source>
        <dbReference type="ARBA" id="ARBA00023098"/>
    </source>
</evidence>
<dbReference type="SUPFAM" id="SSF53901">
    <property type="entry name" value="Thiolase-like"/>
    <property type="match status" value="2"/>
</dbReference>
<dbReference type="Pfam" id="PF00109">
    <property type="entry name" value="ketoacyl-synt"/>
    <property type="match status" value="1"/>
</dbReference>
<dbReference type="GO" id="GO:0004315">
    <property type="term" value="F:3-oxoacyl-[acyl-carrier-protein] synthase activity"/>
    <property type="evidence" value="ECO:0007669"/>
    <property type="project" value="UniProtKB-UniRule"/>
</dbReference>
<dbReference type="EMBL" id="AP023354">
    <property type="protein sequence ID" value="BCJ31358.1"/>
    <property type="molecule type" value="Genomic_DNA"/>
</dbReference>
<comment type="catalytic activity">
    <reaction evidence="12 14">
        <text>(9Z)-hexadecenoyl-[ACP] + malonyl-[ACP] + H(+) = 3-oxo-(11Z)-octadecenoyl-[ACP] + holo-[ACP] + CO2</text>
        <dbReference type="Rhea" id="RHEA:55040"/>
        <dbReference type="Rhea" id="RHEA-COMP:9623"/>
        <dbReference type="Rhea" id="RHEA-COMP:9685"/>
        <dbReference type="Rhea" id="RHEA-COMP:10800"/>
        <dbReference type="Rhea" id="RHEA-COMP:14074"/>
        <dbReference type="ChEBI" id="CHEBI:15378"/>
        <dbReference type="ChEBI" id="CHEBI:16526"/>
        <dbReference type="ChEBI" id="CHEBI:64479"/>
        <dbReference type="ChEBI" id="CHEBI:78449"/>
        <dbReference type="ChEBI" id="CHEBI:83989"/>
        <dbReference type="ChEBI" id="CHEBI:138538"/>
        <dbReference type="EC" id="2.3.1.179"/>
    </reaction>
</comment>
<dbReference type="NCBIfam" id="TIGR03150">
    <property type="entry name" value="fabF"/>
    <property type="match status" value="1"/>
</dbReference>
<keyword evidence="9 14" id="KW-0275">Fatty acid biosynthesis</keyword>
<dbReference type="Gene3D" id="3.40.47.10">
    <property type="match status" value="1"/>
</dbReference>
<dbReference type="AlphaFoldDB" id="A0A810LBG0"/>
<evidence type="ECO:0000256" key="5">
    <source>
        <dbReference type="ARBA" id="ARBA00022516"/>
    </source>
</evidence>
<dbReference type="GO" id="GO:0005829">
    <property type="term" value="C:cytosol"/>
    <property type="evidence" value="ECO:0007669"/>
    <property type="project" value="TreeGrafter"/>
</dbReference>
<keyword evidence="7" id="KW-0276">Fatty acid metabolism</keyword>
<evidence type="ECO:0000256" key="2">
    <source>
        <dbReference type="ARBA" id="ARBA00008467"/>
    </source>
</evidence>
<dbReference type="InterPro" id="IPR014030">
    <property type="entry name" value="Ketoacyl_synth_N"/>
</dbReference>
<name>A0A810LBG0_9ACTN</name>